<evidence type="ECO:0000256" key="1">
    <source>
        <dbReference type="SAM" id="MobiDB-lite"/>
    </source>
</evidence>
<gene>
    <name evidence="2" type="ORF">Afe05nite_45550</name>
</gene>
<sequence length="72" mass="8016">MSAMENALLTHPDPPNVGITNDDRCQGAPMWWQASSTVRRPAPLGEAVTICAGQSRSLDDSYPNQEHHRWRS</sequence>
<dbReference type="EMBL" id="BOMM01000040">
    <property type="protein sequence ID" value="GIE12715.1"/>
    <property type="molecule type" value="Genomic_DNA"/>
</dbReference>
<protein>
    <submittedName>
        <fullName evidence="2">Uncharacterized protein</fullName>
    </submittedName>
</protein>
<dbReference type="Proteomes" id="UP000598174">
    <property type="component" value="Unassembled WGS sequence"/>
</dbReference>
<organism evidence="2 3">
    <name type="scientific">Paractinoplanes ferrugineus</name>
    <dbReference type="NCBI Taxonomy" id="113564"/>
    <lineage>
        <taxon>Bacteria</taxon>
        <taxon>Bacillati</taxon>
        <taxon>Actinomycetota</taxon>
        <taxon>Actinomycetes</taxon>
        <taxon>Micromonosporales</taxon>
        <taxon>Micromonosporaceae</taxon>
        <taxon>Paractinoplanes</taxon>
    </lineage>
</organism>
<evidence type="ECO:0000313" key="2">
    <source>
        <dbReference type="EMBL" id="GIE12715.1"/>
    </source>
</evidence>
<feature type="region of interest" description="Disordered" evidence="1">
    <location>
        <begin position="1"/>
        <end position="21"/>
    </location>
</feature>
<accession>A0A919J1G4</accession>
<comment type="caution">
    <text evidence="2">The sequence shown here is derived from an EMBL/GenBank/DDBJ whole genome shotgun (WGS) entry which is preliminary data.</text>
</comment>
<dbReference type="AlphaFoldDB" id="A0A919J1G4"/>
<name>A0A919J1G4_9ACTN</name>
<keyword evidence="3" id="KW-1185">Reference proteome</keyword>
<evidence type="ECO:0000313" key="3">
    <source>
        <dbReference type="Proteomes" id="UP000598174"/>
    </source>
</evidence>
<reference evidence="2" key="1">
    <citation type="submission" date="2021-01" db="EMBL/GenBank/DDBJ databases">
        <title>Whole genome shotgun sequence of Actinoplanes ferrugineus NBRC 15555.</title>
        <authorList>
            <person name="Komaki H."/>
            <person name="Tamura T."/>
        </authorList>
    </citation>
    <scope>NUCLEOTIDE SEQUENCE</scope>
    <source>
        <strain evidence="2">NBRC 15555</strain>
    </source>
</reference>
<proteinExistence type="predicted"/>